<evidence type="ECO:0000256" key="7">
    <source>
        <dbReference type="ARBA" id="ARBA00071400"/>
    </source>
</evidence>
<keyword evidence="2" id="KW-0690">Ribosome biogenesis</keyword>
<dbReference type="FunFam" id="3.40.50.1010:FF:000006">
    <property type="entry name" value="rRNA-processing protein UTP23 homolog"/>
    <property type="match status" value="1"/>
</dbReference>
<protein>
    <recommendedName>
        <fullName evidence="7">rRNA-processing protein UTP23 homolog</fullName>
    </recommendedName>
</protein>
<dbReference type="GeneID" id="110978559"/>
<evidence type="ECO:0000256" key="2">
    <source>
        <dbReference type="ARBA" id="ARBA00022517"/>
    </source>
</evidence>
<feature type="compositionally biased region" description="Polar residues" evidence="8">
    <location>
        <begin position="242"/>
        <end position="252"/>
    </location>
</feature>
<evidence type="ECO:0000259" key="9">
    <source>
        <dbReference type="Pfam" id="PF24779"/>
    </source>
</evidence>
<name>A0A8B7Y9X0_ACAPL</name>
<dbReference type="KEGG" id="aplc:110978559"/>
<dbReference type="OrthoDB" id="25675at2759"/>
<accession>A0A8B7Y9X0</accession>
<dbReference type="SUPFAM" id="SSF88723">
    <property type="entry name" value="PIN domain-like"/>
    <property type="match status" value="1"/>
</dbReference>
<evidence type="ECO:0000256" key="1">
    <source>
        <dbReference type="ARBA" id="ARBA00004604"/>
    </source>
</evidence>
<dbReference type="Gene3D" id="3.40.50.1010">
    <property type="entry name" value="5'-nuclease"/>
    <property type="match status" value="1"/>
</dbReference>
<sequence>MKIKRYKHARRHLGFYKNVFNFREPHLVLVDGTFTCVALRHQTNIKDQLPKYLDGEVQLLTTKCAILETESLGKELYGAASILRRYRVLSCPHQEEPVAAADCIKGMIGDNNSHHYYIATQDPELSECTRGVPGTPLLYMNMNAIVLEKPSQTSQDHAVKLTQQRVATVDYQWDALKRLTGPQDGTRDERRPRRRRAKEPNPLSVKKKKKKATQKVLGEAGEGPQKASRRRRRRRSKLTAHVQEQSRSSEVS</sequence>
<keyword evidence="10" id="KW-1185">Reference proteome</keyword>
<dbReference type="RefSeq" id="XP_022089352.1">
    <property type="nucleotide sequence ID" value="XM_022233660.1"/>
</dbReference>
<dbReference type="AlphaFoldDB" id="A0A8B7Y9X0"/>
<dbReference type="GO" id="GO:0032040">
    <property type="term" value="C:small-subunit processome"/>
    <property type="evidence" value="ECO:0007669"/>
    <property type="project" value="InterPro"/>
</dbReference>
<evidence type="ECO:0000313" key="11">
    <source>
        <dbReference type="RefSeq" id="XP_022089352.1"/>
    </source>
</evidence>
<dbReference type="InterPro" id="IPR006984">
    <property type="entry name" value="Fcf1/UTP23"/>
</dbReference>
<evidence type="ECO:0000256" key="6">
    <source>
        <dbReference type="ARBA" id="ARBA00038503"/>
    </source>
</evidence>
<dbReference type="Pfam" id="PF24779">
    <property type="entry name" value="UTP23_sensor"/>
    <property type="match status" value="1"/>
</dbReference>
<feature type="region of interest" description="Disordered" evidence="8">
    <location>
        <begin position="178"/>
        <end position="252"/>
    </location>
</feature>
<dbReference type="PANTHER" id="PTHR12416">
    <property type="entry name" value="RRNA-PROCESSING PROTEIN UTP23 HOMOLOG"/>
    <property type="match status" value="1"/>
</dbReference>
<evidence type="ECO:0000256" key="3">
    <source>
        <dbReference type="ARBA" id="ARBA00022552"/>
    </source>
</evidence>
<feature type="domain" description="UTP23 sensor motif region" evidence="9">
    <location>
        <begin position="193"/>
        <end position="210"/>
    </location>
</feature>
<evidence type="ECO:0000256" key="4">
    <source>
        <dbReference type="ARBA" id="ARBA00023242"/>
    </source>
</evidence>
<dbReference type="Pfam" id="PF04900">
    <property type="entry name" value="Fcf1"/>
    <property type="match status" value="1"/>
</dbReference>
<evidence type="ECO:0000256" key="8">
    <source>
        <dbReference type="SAM" id="MobiDB-lite"/>
    </source>
</evidence>
<dbReference type="InterPro" id="IPR057776">
    <property type="entry name" value="UTP23_sensor"/>
</dbReference>
<reference evidence="11" key="1">
    <citation type="submission" date="2025-08" db="UniProtKB">
        <authorList>
            <consortium name="RefSeq"/>
        </authorList>
    </citation>
    <scope>IDENTIFICATION</scope>
</reference>
<comment type="function">
    <text evidence="5">Involved in rRNA-processing and ribosome biogenesis.</text>
</comment>
<proteinExistence type="inferred from homology"/>
<dbReference type="InterPro" id="IPR029060">
    <property type="entry name" value="PIN-like_dom_sf"/>
</dbReference>
<comment type="subcellular location">
    <subcellularLocation>
        <location evidence="1">Nucleus</location>
        <location evidence="1">Nucleolus</location>
    </subcellularLocation>
</comment>
<dbReference type="Proteomes" id="UP000694845">
    <property type="component" value="Unplaced"/>
</dbReference>
<evidence type="ECO:0000313" key="10">
    <source>
        <dbReference type="Proteomes" id="UP000694845"/>
    </source>
</evidence>
<feature type="compositionally biased region" description="Basic residues" evidence="8">
    <location>
        <begin position="227"/>
        <end position="238"/>
    </location>
</feature>
<evidence type="ECO:0000256" key="5">
    <source>
        <dbReference type="ARBA" id="ARBA00037300"/>
    </source>
</evidence>
<keyword evidence="4" id="KW-0539">Nucleus</keyword>
<dbReference type="GO" id="GO:0006364">
    <property type="term" value="P:rRNA processing"/>
    <property type="evidence" value="ECO:0007669"/>
    <property type="project" value="UniProtKB-KW"/>
</dbReference>
<organism evidence="10 11">
    <name type="scientific">Acanthaster planci</name>
    <name type="common">Crown-of-thorns starfish</name>
    <dbReference type="NCBI Taxonomy" id="133434"/>
    <lineage>
        <taxon>Eukaryota</taxon>
        <taxon>Metazoa</taxon>
        <taxon>Echinodermata</taxon>
        <taxon>Eleutherozoa</taxon>
        <taxon>Asterozoa</taxon>
        <taxon>Asteroidea</taxon>
        <taxon>Valvatacea</taxon>
        <taxon>Valvatida</taxon>
        <taxon>Acanthasteridae</taxon>
        <taxon>Acanthaster</taxon>
    </lineage>
</organism>
<gene>
    <name evidence="11" type="primary">LOC110978559</name>
</gene>
<dbReference type="CDD" id="cd09866">
    <property type="entry name" value="PIN_Fcf1-Utp23-H"/>
    <property type="match status" value="1"/>
</dbReference>
<keyword evidence="3" id="KW-0698">rRNA processing</keyword>
<dbReference type="OMA" id="CCMQALY"/>
<comment type="similarity">
    <text evidence="6">Belongs to the UTP23/FCF1 family. UTP23 subfamily.</text>
</comment>